<dbReference type="PROSITE" id="PS50014">
    <property type="entry name" value="BROMODOMAIN_2"/>
    <property type="match status" value="1"/>
</dbReference>
<dbReference type="SUPFAM" id="SSF47370">
    <property type="entry name" value="Bromodomain"/>
    <property type="match status" value="1"/>
</dbReference>
<dbReference type="EMBL" id="CAJOBD010003359">
    <property type="protein sequence ID" value="CAF3943441.1"/>
    <property type="molecule type" value="Genomic_DNA"/>
</dbReference>
<reference evidence="4" key="1">
    <citation type="submission" date="2021-02" db="EMBL/GenBank/DDBJ databases">
        <authorList>
            <person name="Nowell W R."/>
        </authorList>
    </citation>
    <scope>NUCLEOTIDE SEQUENCE</scope>
</reference>
<comment type="caution">
    <text evidence="4">The sequence shown here is derived from an EMBL/GenBank/DDBJ whole genome shotgun (WGS) entry which is preliminary data.</text>
</comment>
<dbReference type="Proteomes" id="UP000663836">
    <property type="component" value="Unassembled WGS sequence"/>
</dbReference>
<sequence>MMIMTESHSQLSKNDNIEPIIVHIDASSKQLPKYPVQFTSEDLRKHLEPIIHKMITSEDSYQFQQPVDPVALILPDYPIIIKHPMDISTTHNKLLRGEYKNPLEFYDDVWLMHTCKIRIVVTTIHLFNS</sequence>
<accession>A0A815KVV4</accession>
<dbReference type="Gene3D" id="1.20.920.10">
    <property type="entry name" value="Bromodomain-like"/>
    <property type="match status" value="1"/>
</dbReference>
<dbReference type="EMBL" id="CAJNOT010003672">
    <property type="protein sequence ID" value="CAF1395020.1"/>
    <property type="molecule type" value="Genomic_DNA"/>
</dbReference>
<feature type="domain" description="Bromo" evidence="3">
    <location>
        <begin position="55"/>
        <end position="112"/>
    </location>
</feature>
<dbReference type="InterPro" id="IPR036427">
    <property type="entry name" value="Bromodomain-like_sf"/>
</dbReference>
<dbReference type="Pfam" id="PF00439">
    <property type="entry name" value="Bromodomain"/>
    <property type="match status" value="1"/>
</dbReference>
<organism evidence="4 6">
    <name type="scientific">Rotaria sordida</name>
    <dbReference type="NCBI Taxonomy" id="392033"/>
    <lineage>
        <taxon>Eukaryota</taxon>
        <taxon>Metazoa</taxon>
        <taxon>Spiralia</taxon>
        <taxon>Gnathifera</taxon>
        <taxon>Rotifera</taxon>
        <taxon>Eurotatoria</taxon>
        <taxon>Bdelloidea</taxon>
        <taxon>Philodinida</taxon>
        <taxon>Philodinidae</taxon>
        <taxon>Rotaria</taxon>
    </lineage>
</organism>
<dbReference type="SMART" id="SM00297">
    <property type="entry name" value="BROMO"/>
    <property type="match status" value="1"/>
</dbReference>
<protein>
    <recommendedName>
        <fullName evidence="3">Bromo domain-containing protein</fullName>
    </recommendedName>
</protein>
<evidence type="ECO:0000313" key="6">
    <source>
        <dbReference type="Proteomes" id="UP000663864"/>
    </source>
</evidence>
<evidence type="ECO:0000259" key="3">
    <source>
        <dbReference type="PROSITE" id="PS50014"/>
    </source>
</evidence>
<proteinExistence type="predicted"/>
<gene>
    <name evidence="5" type="ORF">JBS370_LOCUS23125</name>
    <name evidence="4" type="ORF">ZHD862_LOCUS32823</name>
</gene>
<dbReference type="PANTHER" id="PTHR45926">
    <property type="entry name" value="OSJNBA0053K19.4 PROTEIN"/>
    <property type="match status" value="1"/>
</dbReference>
<evidence type="ECO:0000256" key="2">
    <source>
        <dbReference type="PROSITE-ProRule" id="PRU00035"/>
    </source>
</evidence>
<evidence type="ECO:0000313" key="4">
    <source>
        <dbReference type="EMBL" id="CAF1395020.1"/>
    </source>
</evidence>
<dbReference type="AlphaFoldDB" id="A0A815KVV4"/>
<dbReference type="InterPro" id="IPR001487">
    <property type="entry name" value="Bromodomain"/>
</dbReference>
<dbReference type="Proteomes" id="UP000663864">
    <property type="component" value="Unassembled WGS sequence"/>
</dbReference>
<evidence type="ECO:0000256" key="1">
    <source>
        <dbReference type="ARBA" id="ARBA00023117"/>
    </source>
</evidence>
<evidence type="ECO:0000313" key="5">
    <source>
        <dbReference type="EMBL" id="CAF3943441.1"/>
    </source>
</evidence>
<keyword evidence="1 2" id="KW-0103">Bromodomain</keyword>
<dbReference type="PRINTS" id="PR00503">
    <property type="entry name" value="BROMODOMAIN"/>
</dbReference>
<name>A0A815KVV4_9BILA</name>